<reference evidence="1 2" key="1">
    <citation type="journal article" date="2020" name="Microorganisms">
        <title>Description of Komagataeibacter melaceti sp. nov. and Komagataeibacter melomenusus sp. nov. Isolated from Apple Cider Vinegar.</title>
        <authorList>
            <person name="Maric L."/>
            <person name="Cleenwerck I."/>
            <person name="Accetto T."/>
            <person name="Vandamme P."/>
            <person name="Trcek J."/>
        </authorList>
    </citation>
    <scope>NUCLEOTIDE SEQUENCE [LARGE SCALE GENOMIC DNA]</scope>
    <source>
        <strain evidence="1 2">AV436</strain>
    </source>
</reference>
<organism evidence="1 2">
    <name type="scientific">Komagataeibacter melomenusus</name>
    <dbReference type="NCBI Taxonomy" id="2766578"/>
    <lineage>
        <taxon>Bacteria</taxon>
        <taxon>Pseudomonadati</taxon>
        <taxon>Pseudomonadota</taxon>
        <taxon>Alphaproteobacteria</taxon>
        <taxon>Acetobacterales</taxon>
        <taxon>Acetobacteraceae</taxon>
        <taxon>Komagataeibacter</taxon>
    </lineage>
</organism>
<keyword evidence="2" id="KW-1185">Reference proteome</keyword>
<evidence type="ECO:0000313" key="1">
    <source>
        <dbReference type="EMBL" id="NPC65843.1"/>
    </source>
</evidence>
<dbReference type="EMBL" id="JABJWC010000008">
    <property type="protein sequence ID" value="NPC65843.1"/>
    <property type="molecule type" value="Genomic_DNA"/>
</dbReference>
<evidence type="ECO:0000313" key="2">
    <source>
        <dbReference type="Proteomes" id="UP000623090"/>
    </source>
</evidence>
<comment type="caution">
    <text evidence="1">The sequence shown here is derived from an EMBL/GenBank/DDBJ whole genome shotgun (WGS) entry which is preliminary data.</text>
</comment>
<feature type="non-terminal residue" evidence="1">
    <location>
        <position position="57"/>
    </location>
</feature>
<accession>A0ABX2ABW9</accession>
<name>A0ABX2ABW9_9PROT</name>
<proteinExistence type="predicted"/>
<sequence>MTAELNKKPGLETLRAAISRLEGHSDRRRKMLPFGVREIDARLPGGGLALGALHEVA</sequence>
<protein>
    <submittedName>
        <fullName evidence="1">Damage-inducible protein</fullName>
    </submittedName>
</protein>
<dbReference type="Proteomes" id="UP000623090">
    <property type="component" value="Unassembled WGS sequence"/>
</dbReference>
<gene>
    <name evidence="1" type="ORF">HNW77_05445</name>
</gene>